<reference evidence="1" key="1">
    <citation type="submission" date="2022-09" db="EMBL/GenBank/DDBJ databases">
        <title>Intensive care unit water sources are persistently colonized with multi-drug resistant bacteria and are the site of extensive horizontal gene transfer of antibiotic resistance genes.</title>
        <authorList>
            <person name="Diorio-Toth L."/>
        </authorList>
    </citation>
    <scope>NUCLEOTIDE SEQUENCE</scope>
    <source>
        <strain evidence="1">GD04146</strain>
    </source>
</reference>
<protein>
    <submittedName>
        <fullName evidence="1">Uncharacterized protein</fullName>
    </submittedName>
</protein>
<evidence type="ECO:0000313" key="2">
    <source>
        <dbReference type="Proteomes" id="UP001158058"/>
    </source>
</evidence>
<dbReference type="EMBL" id="JAODZF010000012">
    <property type="protein sequence ID" value="MDH0144139.1"/>
    <property type="molecule type" value="Genomic_DNA"/>
</dbReference>
<organism evidence="1 2">
    <name type="scientific">Aquipseudomonas alcaligenes</name>
    <name type="common">Pseudomonas alcaligenes</name>
    <dbReference type="NCBI Taxonomy" id="43263"/>
    <lineage>
        <taxon>Bacteria</taxon>
        <taxon>Pseudomonadati</taxon>
        <taxon>Pseudomonadota</taxon>
        <taxon>Gammaproteobacteria</taxon>
        <taxon>Pseudomonadales</taxon>
        <taxon>Pseudomonadaceae</taxon>
        <taxon>Aquipseudomonas</taxon>
    </lineage>
</organism>
<dbReference type="AlphaFoldDB" id="A0AB73I244"/>
<name>A0AB73I244_AQUAC</name>
<accession>A0AB73I244</accession>
<dbReference type="RefSeq" id="WP_280002929.1">
    <property type="nucleotide sequence ID" value="NZ_JAODZF010000012.1"/>
</dbReference>
<evidence type="ECO:0000313" key="1">
    <source>
        <dbReference type="EMBL" id="MDH0144139.1"/>
    </source>
</evidence>
<proteinExistence type="predicted"/>
<gene>
    <name evidence="1" type="ORF">N7380_17640</name>
</gene>
<comment type="caution">
    <text evidence="1">The sequence shown here is derived from an EMBL/GenBank/DDBJ whole genome shotgun (WGS) entry which is preliminary data.</text>
</comment>
<sequence>MKEISSLIDKILLAGITVLDSEDQLICQFQVFGPIVKIDASGITINRSFSGIEFALPPDFESIQEANPGEYRLRSSGETVLNPDYLSSWTVKGAKRESIEEYQSHGFRGYERLL</sequence>
<dbReference type="Proteomes" id="UP001158058">
    <property type="component" value="Unassembled WGS sequence"/>
</dbReference>